<sequence>MTRDSEKEDIEHIEVSPDSATTVPTYDEAATKKVLRKIDVRLLPVLTLLYIFAFLDRSNIGNAKIAGMNDTLGLTGAQYNMALTVFFFPYGLFEVPSNMVLKVTKPSHWISFLMVAWGIVMTCQGLVKNYHHLIVTRVLLGVFESGFFPAASYLVTTWYCRFEVQTRMAVFYAAASIASAFSGLLAFAIEKMNGVGGLEGWRWIFIIEGIATVLVAVCTPWLLVDSPESCSFLSPEEKQFITQRLAHDSGHTGTEVGTSEKFEWAYLKSALTDWRLYLGIVIFWGNTISLYGYTYSAPTIILGLGYSSANAQLLTVPPYMLGVVSIITFSWLSDSRRIRWISIIWPYTIAACGLIGLLAIPHPRLTGLTYAFLFTIPAGSSPPIMGVMSWFGNNLAPSWKRAIGMALIISIGNLGGAVGSNIFLQEQAPNYWLGYGFSLGIVLASIVSAVILKVTFSRENAIRERMDEAEIRAKYSQAELMEMGDKNPLYRYVI</sequence>
<evidence type="ECO:0000313" key="10">
    <source>
        <dbReference type="Proteomes" id="UP001194746"/>
    </source>
</evidence>
<feature type="transmembrane region" description="Helical" evidence="7">
    <location>
        <begin position="344"/>
        <end position="362"/>
    </location>
</feature>
<evidence type="ECO:0000259" key="8">
    <source>
        <dbReference type="PROSITE" id="PS50850"/>
    </source>
</evidence>
<feature type="transmembrane region" description="Helical" evidence="7">
    <location>
        <begin position="168"/>
        <end position="189"/>
    </location>
</feature>
<dbReference type="PANTHER" id="PTHR43791:SF18">
    <property type="entry name" value="NICOTINIC ACID TRANSPORTER TNA1, PUTATIVE (AFU_ORTHOLOGUE AFUA_3G03820)-RELATED"/>
    <property type="match status" value="1"/>
</dbReference>
<feature type="transmembrane region" description="Helical" evidence="7">
    <location>
        <begin position="77"/>
        <end position="95"/>
    </location>
</feature>
<evidence type="ECO:0000256" key="6">
    <source>
        <dbReference type="ARBA" id="ARBA00023136"/>
    </source>
</evidence>
<keyword evidence="3" id="KW-0813">Transport</keyword>
<feature type="domain" description="Major facilitator superfamily (MFS) profile" evidence="8">
    <location>
        <begin position="42"/>
        <end position="461"/>
    </location>
</feature>
<dbReference type="GO" id="GO:0022857">
    <property type="term" value="F:transmembrane transporter activity"/>
    <property type="evidence" value="ECO:0007669"/>
    <property type="project" value="InterPro"/>
</dbReference>
<reference evidence="9" key="1">
    <citation type="journal article" date="2019" name="Beilstein J. Org. Chem.">
        <title>Nanangenines: drimane sesquiterpenoids as the dominant metabolite cohort of a novel Australian fungus, Aspergillus nanangensis.</title>
        <authorList>
            <person name="Lacey H.J."/>
            <person name="Gilchrist C.L.M."/>
            <person name="Crombie A."/>
            <person name="Kalaitzis J.A."/>
            <person name="Vuong D."/>
            <person name="Rutledge P.J."/>
            <person name="Turner P."/>
            <person name="Pitt J.I."/>
            <person name="Lacey E."/>
            <person name="Chooi Y.H."/>
            <person name="Piggott A.M."/>
        </authorList>
    </citation>
    <scope>NUCLEOTIDE SEQUENCE</scope>
    <source>
        <strain evidence="9">MST-FP2251</strain>
    </source>
</reference>
<evidence type="ECO:0000256" key="7">
    <source>
        <dbReference type="SAM" id="Phobius"/>
    </source>
</evidence>
<keyword evidence="5 7" id="KW-1133">Transmembrane helix</keyword>
<evidence type="ECO:0000256" key="3">
    <source>
        <dbReference type="ARBA" id="ARBA00022448"/>
    </source>
</evidence>
<reference evidence="9" key="2">
    <citation type="submission" date="2020-02" db="EMBL/GenBank/DDBJ databases">
        <authorList>
            <person name="Gilchrist C.L.M."/>
            <person name="Chooi Y.-H."/>
        </authorList>
    </citation>
    <scope>NUCLEOTIDE SEQUENCE</scope>
    <source>
        <strain evidence="9">MST-FP2251</strain>
    </source>
</reference>
<evidence type="ECO:0000256" key="4">
    <source>
        <dbReference type="ARBA" id="ARBA00022692"/>
    </source>
</evidence>
<feature type="transmembrane region" description="Helical" evidence="7">
    <location>
        <begin position="368"/>
        <end position="391"/>
    </location>
</feature>
<evidence type="ECO:0000256" key="1">
    <source>
        <dbReference type="ARBA" id="ARBA00004141"/>
    </source>
</evidence>
<feature type="transmembrane region" description="Helical" evidence="7">
    <location>
        <begin position="133"/>
        <end position="156"/>
    </location>
</feature>
<comment type="caution">
    <text evidence="9">The sequence shown here is derived from an EMBL/GenBank/DDBJ whole genome shotgun (WGS) entry which is preliminary data.</text>
</comment>
<keyword evidence="6 7" id="KW-0472">Membrane</keyword>
<feature type="transmembrane region" description="Helical" evidence="7">
    <location>
        <begin position="276"/>
        <end position="293"/>
    </location>
</feature>
<organism evidence="9 10">
    <name type="scientific">Aspergillus nanangensis</name>
    <dbReference type="NCBI Taxonomy" id="2582783"/>
    <lineage>
        <taxon>Eukaryota</taxon>
        <taxon>Fungi</taxon>
        <taxon>Dikarya</taxon>
        <taxon>Ascomycota</taxon>
        <taxon>Pezizomycotina</taxon>
        <taxon>Eurotiomycetes</taxon>
        <taxon>Eurotiomycetidae</taxon>
        <taxon>Eurotiales</taxon>
        <taxon>Aspergillaceae</taxon>
        <taxon>Aspergillus</taxon>
        <taxon>Aspergillus subgen. Circumdati</taxon>
    </lineage>
</organism>
<dbReference type="FunFam" id="1.20.1250.20:FF:000034">
    <property type="entry name" value="MFS general substrate transporter"/>
    <property type="match status" value="1"/>
</dbReference>
<comment type="similarity">
    <text evidence="2">Belongs to the major facilitator superfamily.</text>
</comment>
<feature type="transmembrane region" description="Helical" evidence="7">
    <location>
        <begin position="107"/>
        <end position="127"/>
    </location>
</feature>
<dbReference type="SUPFAM" id="SSF103473">
    <property type="entry name" value="MFS general substrate transporter"/>
    <property type="match status" value="1"/>
</dbReference>
<feature type="transmembrane region" description="Helical" evidence="7">
    <location>
        <begin position="313"/>
        <end position="332"/>
    </location>
</feature>
<dbReference type="Pfam" id="PF07690">
    <property type="entry name" value="MFS_1"/>
    <property type="match status" value="1"/>
</dbReference>
<accession>A0AAD4CLL8</accession>
<keyword evidence="4 7" id="KW-0812">Transmembrane</keyword>
<dbReference type="PROSITE" id="PS50850">
    <property type="entry name" value="MFS"/>
    <property type="match status" value="1"/>
</dbReference>
<keyword evidence="10" id="KW-1185">Reference proteome</keyword>
<dbReference type="AlphaFoldDB" id="A0AAD4CLL8"/>
<name>A0AAD4CLL8_ASPNN</name>
<dbReference type="FunFam" id="1.20.1250.20:FF:000013">
    <property type="entry name" value="MFS general substrate transporter"/>
    <property type="match status" value="1"/>
</dbReference>
<dbReference type="Proteomes" id="UP001194746">
    <property type="component" value="Unassembled WGS sequence"/>
</dbReference>
<dbReference type="PANTHER" id="PTHR43791">
    <property type="entry name" value="PERMEASE-RELATED"/>
    <property type="match status" value="1"/>
</dbReference>
<dbReference type="InterPro" id="IPR011701">
    <property type="entry name" value="MFS"/>
</dbReference>
<gene>
    <name evidence="9" type="ORF">FE257_008524</name>
</gene>
<proteinExistence type="inferred from homology"/>
<feature type="transmembrane region" description="Helical" evidence="7">
    <location>
        <begin position="40"/>
        <end position="57"/>
    </location>
</feature>
<feature type="transmembrane region" description="Helical" evidence="7">
    <location>
        <begin position="435"/>
        <end position="456"/>
    </location>
</feature>
<evidence type="ECO:0000256" key="2">
    <source>
        <dbReference type="ARBA" id="ARBA00008335"/>
    </source>
</evidence>
<dbReference type="GO" id="GO:0016020">
    <property type="term" value="C:membrane"/>
    <property type="evidence" value="ECO:0007669"/>
    <property type="project" value="UniProtKB-SubCell"/>
</dbReference>
<feature type="transmembrane region" description="Helical" evidence="7">
    <location>
        <begin position="403"/>
        <end position="423"/>
    </location>
</feature>
<dbReference type="Gene3D" id="1.20.1250.20">
    <property type="entry name" value="MFS general substrate transporter like domains"/>
    <property type="match status" value="2"/>
</dbReference>
<protein>
    <recommendedName>
        <fullName evidence="8">Major facilitator superfamily (MFS) profile domain-containing protein</fullName>
    </recommendedName>
</protein>
<comment type="subcellular location">
    <subcellularLocation>
        <location evidence="1">Membrane</location>
        <topology evidence="1">Multi-pass membrane protein</topology>
    </subcellularLocation>
</comment>
<feature type="transmembrane region" description="Helical" evidence="7">
    <location>
        <begin position="201"/>
        <end position="224"/>
    </location>
</feature>
<dbReference type="InterPro" id="IPR020846">
    <property type="entry name" value="MFS_dom"/>
</dbReference>
<evidence type="ECO:0000313" key="9">
    <source>
        <dbReference type="EMBL" id="KAF9888592.1"/>
    </source>
</evidence>
<evidence type="ECO:0000256" key="5">
    <source>
        <dbReference type="ARBA" id="ARBA00022989"/>
    </source>
</evidence>
<dbReference type="EMBL" id="VCAU01000045">
    <property type="protein sequence ID" value="KAF9888592.1"/>
    <property type="molecule type" value="Genomic_DNA"/>
</dbReference>
<dbReference type="InterPro" id="IPR036259">
    <property type="entry name" value="MFS_trans_sf"/>
</dbReference>